<keyword evidence="1 3" id="KW-0560">Oxidoreductase</keyword>
<dbReference type="RefSeq" id="WP_087143440.1">
    <property type="nucleotide sequence ID" value="NZ_FUKI01000105.1"/>
</dbReference>
<dbReference type="CDD" id="cd01078">
    <property type="entry name" value="NAD_bind_H4MPT_DH"/>
    <property type="match status" value="1"/>
</dbReference>
<protein>
    <submittedName>
        <fullName evidence="3">Bifunctional protein MdtA</fullName>
        <ecNumber evidence="3">1.5.1.-</ecNumber>
        <ecNumber evidence="3">1.5.1.5</ecNumber>
    </submittedName>
</protein>
<reference evidence="4" key="1">
    <citation type="submission" date="2017-02" db="EMBL/GenBank/DDBJ databases">
        <authorList>
            <person name="Daims H."/>
        </authorList>
    </citation>
    <scope>NUCLEOTIDE SEQUENCE [LARGE SCALE GENOMIC DNA]</scope>
</reference>
<name>A0A1R4H8F5_9GAMM</name>
<dbReference type="InterPro" id="IPR046346">
    <property type="entry name" value="Aminoacid_DH-like_N_sf"/>
</dbReference>
<keyword evidence="4" id="KW-1185">Reference proteome</keyword>
<evidence type="ECO:0000256" key="1">
    <source>
        <dbReference type="ARBA" id="ARBA00023002"/>
    </source>
</evidence>
<dbReference type="Gene3D" id="3.40.50.10280">
    <property type="entry name" value="Methylene-tetrahydromethanopterin dehydrogenase, N-terminal domain"/>
    <property type="match status" value="1"/>
</dbReference>
<dbReference type="GO" id="GO:0004488">
    <property type="term" value="F:methylenetetrahydrofolate dehydrogenase (NADP+) activity"/>
    <property type="evidence" value="ECO:0007669"/>
    <property type="project" value="UniProtKB-EC"/>
</dbReference>
<accession>A0A1R4H8F5</accession>
<dbReference type="Proteomes" id="UP000195667">
    <property type="component" value="Unassembled WGS sequence"/>
</dbReference>
<proteinExistence type="predicted"/>
<dbReference type="InterPro" id="IPR036291">
    <property type="entry name" value="NAD(P)-bd_dom_sf"/>
</dbReference>
<dbReference type="InterPro" id="IPR035015">
    <property type="entry name" value="NAD-bd_H4MPT_DH"/>
</dbReference>
<evidence type="ECO:0000313" key="3">
    <source>
        <dbReference type="EMBL" id="SJM92545.1"/>
    </source>
</evidence>
<evidence type="ECO:0000313" key="4">
    <source>
        <dbReference type="Proteomes" id="UP000195667"/>
    </source>
</evidence>
<dbReference type="SUPFAM" id="SSF53223">
    <property type="entry name" value="Aminoacid dehydrogenase-like, N-terminal domain"/>
    <property type="match status" value="1"/>
</dbReference>
<dbReference type="InterPro" id="IPR015259">
    <property type="entry name" value="Methyl-teptahyd_DH_N"/>
</dbReference>
<dbReference type="InterPro" id="IPR037089">
    <property type="entry name" value="Methyl-teptahyd_DH_N_sf"/>
</dbReference>
<dbReference type="EC" id="1.5.1.-" evidence="3"/>
<evidence type="ECO:0000259" key="2">
    <source>
        <dbReference type="Pfam" id="PF09176"/>
    </source>
</evidence>
<dbReference type="Pfam" id="PF09176">
    <property type="entry name" value="Mpt_N"/>
    <property type="match status" value="1"/>
</dbReference>
<sequence length="285" mass="29632">MKKLLFQFDTDNHPSSFDSVVAYDGGADHVIGYGGLTPDNIAALVEGTIFTRAPKDKKNTAIFVGGSDMVVGQLLLKAVQRQFFSGFQVSVMLDSNGCNTTAAAAVAKLATSGSLVGKKAVVLAGTGPVGQRAAVMLAKEGAQVTITGRSLARAEHACQAMSERFGVALHAIEAVDNAARAVAIDGVHIVLATGAAGISLLSPEQWQNHPTLELIADANTTPPLGIGGVDMMDKGVERHGKIVWGALGFGALKLAVHRACIAKLFEDNKQVLDAEAIFALAKEMA</sequence>
<dbReference type="AlphaFoldDB" id="A0A1R4H8F5"/>
<dbReference type="SUPFAM" id="SSF51735">
    <property type="entry name" value="NAD(P)-binding Rossmann-fold domains"/>
    <property type="match status" value="1"/>
</dbReference>
<dbReference type="Gene3D" id="3.40.50.720">
    <property type="entry name" value="NAD(P)-binding Rossmann-like Domain"/>
    <property type="match status" value="1"/>
</dbReference>
<dbReference type="OrthoDB" id="8556544at2"/>
<feature type="domain" description="Methylene-tetrahydromethanopterin dehydrogenase N-terminal" evidence="2">
    <location>
        <begin position="16"/>
        <end position="96"/>
    </location>
</feature>
<organism evidence="3 4">
    <name type="scientific">Crenothrix polyspora</name>
    <dbReference type="NCBI Taxonomy" id="360316"/>
    <lineage>
        <taxon>Bacteria</taxon>
        <taxon>Pseudomonadati</taxon>
        <taxon>Pseudomonadota</taxon>
        <taxon>Gammaproteobacteria</taxon>
        <taxon>Methylococcales</taxon>
        <taxon>Crenotrichaceae</taxon>
        <taxon>Crenothrix</taxon>
    </lineage>
</organism>
<dbReference type="EC" id="1.5.1.5" evidence="3"/>
<dbReference type="EMBL" id="FUKI01000105">
    <property type="protein sequence ID" value="SJM92545.1"/>
    <property type="molecule type" value="Genomic_DNA"/>
</dbReference>
<gene>
    <name evidence="3" type="primary">mtdA</name>
    <name evidence="3" type="ORF">CRENPOLYSF1_300016</name>
</gene>